<dbReference type="KEGG" id="gtt:GUITHDRAFT_117825"/>
<name>L1IIH9_GUITC</name>
<evidence type="ECO:0000313" key="2">
    <source>
        <dbReference type="EnsemblProtists" id="EKX36036"/>
    </source>
</evidence>
<reference evidence="1 3" key="1">
    <citation type="journal article" date="2012" name="Nature">
        <title>Algal genomes reveal evolutionary mosaicism and the fate of nucleomorphs.</title>
        <authorList>
            <consortium name="DOE Joint Genome Institute"/>
            <person name="Curtis B.A."/>
            <person name="Tanifuji G."/>
            <person name="Burki F."/>
            <person name="Gruber A."/>
            <person name="Irimia M."/>
            <person name="Maruyama S."/>
            <person name="Arias M.C."/>
            <person name="Ball S.G."/>
            <person name="Gile G.H."/>
            <person name="Hirakawa Y."/>
            <person name="Hopkins J.F."/>
            <person name="Kuo A."/>
            <person name="Rensing S.A."/>
            <person name="Schmutz J."/>
            <person name="Symeonidi A."/>
            <person name="Elias M."/>
            <person name="Eveleigh R.J."/>
            <person name="Herman E.K."/>
            <person name="Klute M.J."/>
            <person name="Nakayama T."/>
            <person name="Obornik M."/>
            <person name="Reyes-Prieto A."/>
            <person name="Armbrust E.V."/>
            <person name="Aves S.J."/>
            <person name="Beiko R.G."/>
            <person name="Coutinho P."/>
            <person name="Dacks J.B."/>
            <person name="Durnford D.G."/>
            <person name="Fast N.M."/>
            <person name="Green B.R."/>
            <person name="Grisdale C.J."/>
            <person name="Hempel F."/>
            <person name="Henrissat B."/>
            <person name="Hoppner M.P."/>
            <person name="Ishida K."/>
            <person name="Kim E."/>
            <person name="Koreny L."/>
            <person name="Kroth P.G."/>
            <person name="Liu Y."/>
            <person name="Malik S.B."/>
            <person name="Maier U.G."/>
            <person name="McRose D."/>
            <person name="Mock T."/>
            <person name="Neilson J.A."/>
            <person name="Onodera N.T."/>
            <person name="Poole A.M."/>
            <person name="Pritham E.J."/>
            <person name="Richards T.A."/>
            <person name="Rocap G."/>
            <person name="Roy S.W."/>
            <person name="Sarai C."/>
            <person name="Schaack S."/>
            <person name="Shirato S."/>
            <person name="Slamovits C.H."/>
            <person name="Spencer D.F."/>
            <person name="Suzuki S."/>
            <person name="Worden A.Z."/>
            <person name="Zauner S."/>
            <person name="Barry K."/>
            <person name="Bell C."/>
            <person name="Bharti A.K."/>
            <person name="Crow J.A."/>
            <person name="Grimwood J."/>
            <person name="Kramer R."/>
            <person name="Lindquist E."/>
            <person name="Lucas S."/>
            <person name="Salamov A."/>
            <person name="McFadden G.I."/>
            <person name="Lane C.E."/>
            <person name="Keeling P.J."/>
            <person name="Gray M.W."/>
            <person name="Grigoriev I.V."/>
            <person name="Archibald J.M."/>
        </authorList>
    </citation>
    <scope>NUCLEOTIDE SEQUENCE</scope>
    <source>
        <strain evidence="1 3">CCMP2712</strain>
    </source>
</reference>
<dbReference type="EMBL" id="JH993080">
    <property type="protein sequence ID" value="EKX36036.1"/>
    <property type="molecule type" value="Genomic_DNA"/>
</dbReference>
<keyword evidence="3" id="KW-1185">Reference proteome</keyword>
<organism evidence="1">
    <name type="scientific">Guillardia theta (strain CCMP2712)</name>
    <name type="common">Cryptophyte</name>
    <dbReference type="NCBI Taxonomy" id="905079"/>
    <lineage>
        <taxon>Eukaryota</taxon>
        <taxon>Cryptophyceae</taxon>
        <taxon>Pyrenomonadales</taxon>
        <taxon>Geminigeraceae</taxon>
        <taxon>Guillardia</taxon>
    </lineage>
</organism>
<dbReference type="GeneID" id="17292783"/>
<evidence type="ECO:0000313" key="3">
    <source>
        <dbReference type="Proteomes" id="UP000011087"/>
    </source>
</evidence>
<dbReference type="RefSeq" id="XP_005823016.1">
    <property type="nucleotide sequence ID" value="XM_005822959.1"/>
</dbReference>
<dbReference type="HOGENOM" id="CLU_604758_0_0_1"/>
<evidence type="ECO:0000313" key="1">
    <source>
        <dbReference type="EMBL" id="EKX36036.1"/>
    </source>
</evidence>
<dbReference type="Proteomes" id="UP000011087">
    <property type="component" value="Unassembled WGS sequence"/>
</dbReference>
<dbReference type="EnsemblProtists" id="EKX36036">
    <property type="protein sequence ID" value="EKX36036"/>
    <property type="gene ID" value="GUITHDRAFT_117825"/>
</dbReference>
<gene>
    <name evidence="1" type="ORF">GUITHDRAFT_117825</name>
</gene>
<sequence>MEVQHQLHGVSQRLYVLPMSSIPRTADDFRSERTPRPTLPRISTSDTAMSSMFRNHEAKLRRRFSDKEFLIHGNAILSQNATSQKPRKVKPVEIESTWSQQVKFINERRSRFVEKKQPDVADEYGNASRQINIILNGKLYDGAGDVLRTRKLQQISPGKSKRLFSITRSNGKKTGEMQVAGVSCKLPEHRVEHTFVTSEESFKALKSYIPTLEDIVNKELDDMRLETRVTGNSSLVRQMKTQALKFRRFLESVITSSERLGEVAFRECWFAEHVSAKTRRKILSDTWSTLTSNDFRIAEDFFRMFVPDLAELSTKAEDDDEESGELLVKMFETLTGRPLQALEDDDAIVSQHPETANRYERLKELDSELAQTCLLCRAMIVPHFFLILLSSHGKQISVSVNCPQSEHQKLWVKTCLLIKVQQVLESLLNCLPRRIVNSSCPVVPCGIPRTAIG</sequence>
<dbReference type="AlphaFoldDB" id="L1IIH9"/>
<proteinExistence type="predicted"/>
<accession>L1IIH9</accession>
<dbReference type="PaxDb" id="55529-EKX36036"/>
<protein>
    <submittedName>
        <fullName evidence="1 2">Uncharacterized protein</fullName>
    </submittedName>
</protein>
<reference evidence="2" key="3">
    <citation type="submission" date="2016-03" db="UniProtKB">
        <authorList>
            <consortium name="EnsemblProtists"/>
        </authorList>
    </citation>
    <scope>IDENTIFICATION</scope>
</reference>
<reference evidence="3" key="2">
    <citation type="submission" date="2012-11" db="EMBL/GenBank/DDBJ databases">
        <authorList>
            <person name="Kuo A."/>
            <person name="Curtis B.A."/>
            <person name="Tanifuji G."/>
            <person name="Burki F."/>
            <person name="Gruber A."/>
            <person name="Irimia M."/>
            <person name="Maruyama S."/>
            <person name="Arias M.C."/>
            <person name="Ball S.G."/>
            <person name="Gile G.H."/>
            <person name="Hirakawa Y."/>
            <person name="Hopkins J.F."/>
            <person name="Rensing S.A."/>
            <person name="Schmutz J."/>
            <person name="Symeonidi A."/>
            <person name="Elias M."/>
            <person name="Eveleigh R.J."/>
            <person name="Herman E.K."/>
            <person name="Klute M.J."/>
            <person name="Nakayama T."/>
            <person name="Obornik M."/>
            <person name="Reyes-Prieto A."/>
            <person name="Armbrust E.V."/>
            <person name="Aves S.J."/>
            <person name="Beiko R.G."/>
            <person name="Coutinho P."/>
            <person name="Dacks J.B."/>
            <person name="Durnford D.G."/>
            <person name="Fast N.M."/>
            <person name="Green B.R."/>
            <person name="Grisdale C."/>
            <person name="Hempe F."/>
            <person name="Henrissat B."/>
            <person name="Hoppner M.P."/>
            <person name="Ishida K.-I."/>
            <person name="Kim E."/>
            <person name="Koreny L."/>
            <person name="Kroth P.G."/>
            <person name="Liu Y."/>
            <person name="Malik S.-B."/>
            <person name="Maier U.G."/>
            <person name="McRose D."/>
            <person name="Mock T."/>
            <person name="Neilson J.A."/>
            <person name="Onodera N.T."/>
            <person name="Poole A.M."/>
            <person name="Pritham E.J."/>
            <person name="Richards T.A."/>
            <person name="Rocap G."/>
            <person name="Roy S.W."/>
            <person name="Sarai C."/>
            <person name="Schaack S."/>
            <person name="Shirato S."/>
            <person name="Slamovits C.H."/>
            <person name="Spencer D.F."/>
            <person name="Suzuki S."/>
            <person name="Worden A.Z."/>
            <person name="Zauner S."/>
            <person name="Barry K."/>
            <person name="Bell C."/>
            <person name="Bharti A.K."/>
            <person name="Crow J.A."/>
            <person name="Grimwood J."/>
            <person name="Kramer R."/>
            <person name="Lindquist E."/>
            <person name="Lucas S."/>
            <person name="Salamov A."/>
            <person name="McFadden G.I."/>
            <person name="Lane C.E."/>
            <person name="Keeling P.J."/>
            <person name="Gray M.W."/>
            <person name="Grigoriev I.V."/>
            <person name="Archibald J.M."/>
        </authorList>
    </citation>
    <scope>NUCLEOTIDE SEQUENCE</scope>
    <source>
        <strain evidence="3">CCMP2712</strain>
    </source>
</reference>